<proteinExistence type="predicted"/>
<dbReference type="EMBL" id="JAAXLS010000075">
    <property type="protein sequence ID" value="NKQ59050.1"/>
    <property type="molecule type" value="Genomic_DNA"/>
</dbReference>
<keyword evidence="2" id="KW-1185">Reference proteome</keyword>
<name>A0ABX1JKN1_9PSEU</name>
<evidence type="ECO:0000313" key="2">
    <source>
        <dbReference type="Proteomes" id="UP000715441"/>
    </source>
</evidence>
<comment type="caution">
    <text evidence="1">The sequence shown here is derived from an EMBL/GenBank/DDBJ whole genome shotgun (WGS) entry which is preliminary data.</text>
</comment>
<reference evidence="1 2" key="1">
    <citation type="submission" date="2020-04" db="EMBL/GenBank/DDBJ databases">
        <title>Novel species.</title>
        <authorList>
            <person name="Teo W.F.A."/>
            <person name="Lipun K."/>
            <person name="Srisuk N."/>
            <person name="Duangmal K."/>
        </authorList>
    </citation>
    <scope>NUCLEOTIDE SEQUENCE [LARGE SCALE GENOMIC DNA]</scope>
    <source>
        <strain evidence="1 2">K13G38</strain>
    </source>
</reference>
<evidence type="ECO:0000313" key="1">
    <source>
        <dbReference type="EMBL" id="NKQ59050.1"/>
    </source>
</evidence>
<organism evidence="1 2">
    <name type="scientific">Amycolatopsis acididurans</name>
    <dbReference type="NCBI Taxonomy" id="2724524"/>
    <lineage>
        <taxon>Bacteria</taxon>
        <taxon>Bacillati</taxon>
        <taxon>Actinomycetota</taxon>
        <taxon>Actinomycetes</taxon>
        <taxon>Pseudonocardiales</taxon>
        <taxon>Pseudonocardiaceae</taxon>
        <taxon>Amycolatopsis</taxon>
    </lineage>
</organism>
<protein>
    <submittedName>
        <fullName evidence="1">Uncharacterized protein</fullName>
    </submittedName>
</protein>
<accession>A0ABX1JKN1</accession>
<dbReference type="RefSeq" id="WP_168523453.1">
    <property type="nucleotide sequence ID" value="NZ_JAAXLS010000075.1"/>
</dbReference>
<sequence length="112" mass="12002">MTSDGPDFAVLHPDGRLEYGRLGEDGSAYHAVKPYIDDVSSQGMGRLRAWFSDGFGGLPPNPLADRVLSSVGYHHPTGWRGTVALSMEEDQAGEYAPLPTEVRATLDELAAG</sequence>
<dbReference type="Proteomes" id="UP000715441">
    <property type="component" value="Unassembled WGS sequence"/>
</dbReference>
<gene>
    <name evidence="1" type="ORF">HFP15_40030</name>
</gene>